<dbReference type="InterPro" id="IPR045185">
    <property type="entry name" value="PUB22/23/24-like"/>
</dbReference>
<protein>
    <recommendedName>
        <fullName evidence="5 6">U-box domain-containing protein</fullName>
        <ecNumber evidence="5">2.3.2.27</ecNumber>
    </recommendedName>
    <alternativeName>
        <fullName evidence="5">RING-type E3 ubiquitin transferase PUB</fullName>
    </alternativeName>
</protein>
<accession>A0A2H9ZXC4</accession>
<dbReference type="SUPFAM" id="SSF57850">
    <property type="entry name" value="RING/U-box"/>
    <property type="match status" value="1"/>
</dbReference>
<evidence type="ECO:0000313" key="7">
    <source>
        <dbReference type="EMBL" id="PKA47949.1"/>
    </source>
</evidence>
<dbReference type="InterPro" id="IPR045210">
    <property type="entry name" value="RING-Ubox_PUB"/>
</dbReference>
<dbReference type="Gene3D" id="3.30.40.10">
    <property type="entry name" value="Zinc/RING finger domain, C3HC4 (zinc finger)"/>
    <property type="match status" value="1"/>
</dbReference>
<evidence type="ECO:0000256" key="3">
    <source>
        <dbReference type="ARBA" id="ARBA00022679"/>
    </source>
</evidence>
<dbReference type="Pfam" id="PF25598">
    <property type="entry name" value="ARM_PUB"/>
    <property type="match status" value="1"/>
</dbReference>
<evidence type="ECO:0000256" key="2">
    <source>
        <dbReference type="ARBA" id="ARBA00004906"/>
    </source>
</evidence>
<dbReference type="InterPro" id="IPR016024">
    <property type="entry name" value="ARM-type_fold"/>
</dbReference>
<dbReference type="InterPro" id="IPR013083">
    <property type="entry name" value="Znf_RING/FYVE/PHD"/>
</dbReference>
<name>A0A2H9ZXC4_9ASPA</name>
<comment type="catalytic activity">
    <reaction evidence="1 5">
        <text>S-ubiquitinyl-[E2 ubiquitin-conjugating enzyme]-L-cysteine + [acceptor protein]-L-lysine = [E2 ubiquitin-conjugating enzyme]-L-cysteine + N(6)-ubiquitinyl-[acceptor protein]-L-lysine.</text>
        <dbReference type="EC" id="2.3.2.27"/>
    </reaction>
</comment>
<evidence type="ECO:0000256" key="4">
    <source>
        <dbReference type="ARBA" id="ARBA00022786"/>
    </source>
</evidence>
<dbReference type="AlphaFoldDB" id="A0A2H9ZXC4"/>
<dbReference type="EMBL" id="KZ453008">
    <property type="protein sequence ID" value="PKA47949.1"/>
    <property type="molecule type" value="Genomic_DNA"/>
</dbReference>
<proteinExistence type="predicted"/>
<keyword evidence="4 5" id="KW-0833">Ubl conjugation pathway</keyword>
<evidence type="ECO:0000256" key="1">
    <source>
        <dbReference type="ARBA" id="ARBA00000900"/>
    </source>
</evidence>
<dbReference type="PANTHER" id="PTHR22849:SF103">
    <property type="entry name" value="U-BOX DOMAIN-CONTAINING PROTEIN"/>
    <property type="match status" value="1"/>
</dbReference>
<dbReference type="PANTHER" id="PTHR22849">
    <property type="entry name" value="WDSAM1 PROTEIN"/>
    <property type="match status" value="1"/>
</dbReference>
<keyword evidence="8" id="KW-1185">Reference proteome</keyword>
<dbReference type="SUPFAM" id="SSF48371">
    <property type="entry name" value="ARM repeat"/>
    <property type="match status" value="1"/>
</dbReference>
<evidence type="ECO:0000313" key="8">
    <source>
        <dbReference type="Proteomes" id="UP000236161"/>
    </source>
</evidence>
<gene>
    <name evidence="7" type="primary">PUB25</name>
    <name evidence="7" type="ORF">AXF42_Ash016295</name>
</gene>
<dbReference type="InterPro" id="IPR058678">
    <property type="entry name" value="ARM_PUB"/>
</dbReference>
<dbReference type="InterPro" id="IPR003613">
    <property type="entry name" value="Ubox_domain"/>
</dbReference>
<sequence>MKMALESKELSIPHLFLCPISLDLLTDPVTLSTGQTYDRKQIEKWFSGGNITCPVTMQKLNDTSLVPNHTLRHHISRWLLSRQGMNQQIMKKKTAKLFALKAVIQSPENSQPTKLDVLQEIKVLLAECDTWQKVFLRELGFFPLLLRLLLQSPSFGSLELPELALDCILLLLPATSSHMNSVNMMKTESNLAALVLLLDQGNIKIRTGLCLLLERIASSPETQELSATLGQNSEILQILVSLLKNVSEAQSSEGAMRAISSICSLERNRDRAVREGVVDAIVFYLSNPGRQNVSVALSTMELLVDVENGKKALIESSNGIGVVVKMVFRVSFEQEESEHAVGSLLTVCSSSMEACEKAVSAGAITKLLLLLQSQCSMKPKAKARTLLKLLKSI</sequence>
<comment type="function">
    <text evidence="5">Functions as an E3 ubiquitin ligase.</text>
</comment>
<evidence type="ECO:0000256" key="5">
    <source>
        <dbReference type="RuleBase" id="RU369093"/>
    </source>
</evidence>
<dbReference type="UniPathway" id="UPA00143"/>
<dbReference type="FunFam" id="3.30.40.10:FF:000442">
    <property type="entry name" value="RING-type E3 ubiquitin transferase"/>
    <property type="match status" value="1"/>
</dbReference>
<organism evidence="7 8">
    <name type="scientific">Apostasia shenzhenica</name>
    <dbReference type="NCBI Taxonomy" id="1088818"/>
    <lineage>
        <taxon>Eukaryota</taxon>
        <taxon>Viridiplantae</taxon>
        <taxon>Streptophyta</taxon>
        <taxon>Embryophyta</taxon>
        <taxon>Tracheophyta</taxon>
        <taxon>Spermatophyta</taxon>
        <taxon>Magnoliopsida</taxon>
        <taxon>Liliopsida</taxon>
        <taxon>Asparagales</taxon>
        <taxon>Orchidaceae</taxon>
        <taxon>Apostasioideae</taxon>
        <taxon>Apostasia</taxon>
    </lineage>
</organism>
<dbReference type="CDD" id="cd16664">
    <property type="entry name" value="RING-Ubox_PUB"/>
    <property type="match status" value="1"/>
</dbReference>
<dbReference type="STRING" id="1088818.A0A2H9ZXC4"/>
<dbReference type="InterPro" id="IPR011989">
    <property type="entry name" value="ARM-like"/>
</dbReference>
<dbReference type="EC" id="2.3.2.27" evidence="5"/>
<dbReference type="Gene3D" id="1.25.10.10">
    <property type="entry name" value="Leucine-rich Repeat Variant"/>
    <property type="match status" value="1"/>
</dbReference>
<dbReference type="Pfam" id="PF04564">
    <property type="entry name" value="U-box"/>
    <property type="match status" value="1"/>
</dbReference>
<dbReference type="PROSITE" id="PS51698">
    <property type="entry name" value="U_BOX"/>
    <property type="match status" value="1"/>
</dbReference>
<feature type="domain" description="U-box" evidence="6">
    <location>
        <begin position="11"/>
        <end position="85"/>
    </location>
</feature>
<dbReference type="GO" id="GO:0061630">
    <property type="term" value="F:ubiquitin protein ligase activity"/>
    <property type="evidence" value="ECO:0007669"/>
    <property type="project" value="UniProtKB-UniRule"/>
</dbReference>
<evidence type="ECO:0000259" key="6">
    <source>
        <dbReference type="PROSITE" id="PS51698"/>
    </source>
</evidence>
<dbReference type="GO" id="GO:0016567">
    <property type="term" value="P:protein ubiquitination"/>
    <property type="evidence" value="ECO:0007669"/>
    <property type="project" value="UniProtKB-UniRule"/>
</dbReference>
<keyword evidence="3 5" id="KW-0808">Transferase</keyword>
<reference evidence="7 8" key="1">
    <citation type="journal article" date="2017" name="Nature">
        <title>The Apostasia genome and the evolution of orchids.</title>
        <authorList>
            <person name="Zhang G.Q."/>
            <person name="Liu K.W."/>
            <person name="Li Z."/>
            <person name="Lohaus R."/>
            <person name="Hsiao Y.Y."/>
            <person name="Niu S.C."/>
            <person name="Wang J.Y."/>
            <person name="Lin Y.C."/>
            <person name="Xu Q."/>
            <person name="Chen L.J."/>
            <person name="Yoshida K."/>
            <person name="Fujiwara S."/>
            <person name="Wang Z.W."/>
            <person name="Zhang Y.Q."/>
            <person name="Mitsuda N."/>
            <person name="Wang M."/>
            <person name="Liu G.H."/>
            <person name="Pecoraro L."/>
            <person name="Huang H.X."/>
            <person name="Xiao X.J."/>
            <person name="Lin M."/>
            <person name="Wu X.Y."/>
            <person name="Wu W.L."/>
            <person name="Chen Y.Y."/>
            <person name="Chang S.B."/>
            <person name="Sakamoto S."/>
            <person name="Ohme-Takagi M."/>
            <person name="Yagi M."/>
            <person name="Zeng S.J."/>
            <person name="Shen C.Y."/>
            <person name="Yeh C.M."/>
            <person name="Luo Y.B."/>
            <person name="Tsai W.C."/>
            <person name="Van de Peer Y."/>
            <person name="Liu Z.J."/>
        </authorList>
    </citation>
    <scope>NUCLEOTIDE SEQUENCE [LARGE SCALE GENOMIC DNA]</scope>
    <source>
        <strain evidence="8">cv. Shenzhen</strain>
        <tissue evidence="7">Stem</tissue>
    </source>
</reference>
<dbReference type="SMART" id="SM00504">
    <property type="entry name" value="Ubox"/>
    <property type="match status" value="1"/>
</dbReference>
<dbReference type="OrthoDB" id="10064100at2759"/>
<dbReference type="Proteomes" id="UP000236161">
    <property type="component" value="Unassembled WGS sequence"/>
</dbReference>
<comment type="pathway">
    <text evidence="2 5">Protein modification; protein ubiquitination.</text>
</comment>